<dbReference type="OrthoDB" id="9772633at2"/>
<dbReference type="InterPro" id="IPR052519">
    <property type="entry name" value="Euk-type_GlcNAc_Kinase"/>
</dbReference>
<proteinExistence type="predicted"/>
<dbReference type="SUPFAM" id="SSF53067">
    <property type="entry name" value="Actin-like ATPase domain"/>
    <property type="match status" value="2"/>
</dbReference>
<organism evidence="2 3">
    <name type="scientific">Paenibacillus pasadenensis</name>
    <dbReference type="NCBI Taxonomy" id="217090"/>
    <lineage>
        <taxon>Bacteria</taxon>
        <taxon>Bacillati</taxon>
        <taxon>Bacillota</taxon>
        <taxon>Bacilli</taxon>
        <taxon>Bacillales</taxon>
        <taxon>Paenibacillaceae</taxon>
        <taxon>Paenibacillus</taxon>
    </lineage>
</organism>
<keyword evidence="2" id="KW-0418">Kinase</keyword>
<dbReference type="CDD" id="cd24007">
    <property type="entry name" value="ASKHA_NBD_eukNAGK-like"/>
    <property type="match status" value="1"/>
</dbReference>
<protein>
    <submittedName>
        <fullName evidence="2">N-acetylglucosamine kinase of eukaryotic type</fullName>
        <ecNumber evidence="2">2.7.1.59</ecNumber>
    </submittedName>
</protein>
<sequence>MSFYLGVDAGGTKTHALVSDADGRILGKGMAAGGNHQNGRDSARRNLDAAVSEALRQAGVERSALAHAYFGLAGADRQADLDILHPLLGSIGFAERYTVVCDTIIGLRAGTARPYGVSVICGTGVNCAGVSPSGDMYQCGGFSYMYGDFGGGGGLNVEVFRTVIRSWDGREGPTKLTPMLLEMLGYPTVEAMFHDYLDRSLGVPTDVVRLLFRAASEGDEAALRILTHQGEELALSVKAVIERLGMRKLPFDVVLAGSLLTRGDHGWISGPIAAMLRQTAPGASLVKLDVEPVVGALWGALEADRIDITPEMYRSMRQHREFDDIPIAPL</sequence>
<dbReference type="EMBL" id="NFEZ01000004">
    <property type="protein sequence ID" value="PLT45377.1"/>
    <property type="molecule type" value="Genomic_DNA"/>
</dbReference>
<keyword evidence="2" id="KW-0808">Transferase</keyword>
<dbReference type="GO" id="GO:0045127">
    <property type="term" value="F:N-acetylglucosamine kinase activity"/>
    <property type="evidence" value="ECO:0007669"/>
    <property type="project" value="UniProtKB-EC"/>
</dbReference>
<dbReference type="AlphaFoldDB" id="A0A2N5N4V5"/>
<feature type="domain" description="ATPase BadF/BadG/BcrA/BcrD type" evidence="1">
    <location>
        <begin position="5"/>
        <end position="297"/>
    </location>
</feature>
<comment type="caution">
    <text evidence="2">The sequence shown here is derived from an EMBL/GenBank/DDBJ whole genome shotgun (WGS) entry which is preliminary data.</text>
</comment>
<accession>A0A2N5N4V5</accession>
<name>A0A2N5N4V5_9BACL</name>
<gene>
    <name evidence="2" type="ORF">B8V81_3808</name>
</gene>
<dbReference type="RefSeq" id="WP_028599533.1">
    <property type="nucleotide sequence ID" value="NZ_BIMM01000002.1"/>
</dbReference>
<dbReference type="PANTHER" id="PTHR43190">
    <property type="entry name" value="N-ACETYL-D-GLUCOSAMINE KINASE"/>
    <property type="match status" value="1"/>
</dbReference>
<dbReference type="Proteomes" id="UP000234789">
    <property type="component" value="Unassembled WGS sequence"/>
</dbReference>
<evidence type="ECO:0000259" key="1">
    <source>
        <dbReference type="Pfam" id="PF01869"/>
    </source>
</evidence>
<dbReference type="InterPro" id="IPR043129">
    <property type="entry name" value="ATPase_NBD"/>
</dbReference>
<dbReference type="Pfam" id="PF01869">
    <property type="entry name" value="BcrAD_BadFG"/>
    <property type="match status" value="1"/>
</dbReference>
<dbReference type="InterPro" id="IPR002731">
    <property type="entry name" value="ATPase_BadF"/>
</dbReference>
<dbReference type="PANTHER" id="PTHR43190:SF3">
    <property type="entry name" value="N-ACETYL-D-GLUCOSAMINE KINASE"/>
    <property type="match status" value="1"/>
</dbReference>
<dbReference type="EC" id="2.7.1.59" evidence="2"/>
<evidence type="ECO:0000313" key="3">
    <source>
        <dbReference type="Proteomes" id="UP000234789"/>
    </source>
</evidence>
<evidence type="ECO:0000313" key="2">
    <source>
        <dbReference type="EMBL" id="PLT45377.1"/>
    </source>
</evidence>
<dbReference type="Gene3D" id="3.30.420.40">
    <property type="match status" value="2"/>
</dbReference>
<reference evidence="2 3" key="1">
    <citation type="submission" date="2017-05" db="EMBL/GenBank/DDBJ databases">
        <title>Functional genome analysis of Paenibacillus pasadenensis strain R16: insights on endophytic life style and antifungal activity.</title>
        <authorList>
            <person name="Passera A."/>
            <person name="Marcolungo L."/>
            <person name="Casati P."/>
            <person name="Brasca M."/>
            <person name="Quaglino F."/>
            <person name="Delledonne M."/>
        </authorList>
    </citation>
    <scope>NUCLEOTIDE SEQUENCE [LARGE SCALE GENOMIC DNA]</scope>
    <source>
        <strain evidence="2 3">R16</strain>
    </source>
</reference>
<keyword evidence="3" id="KW-1185">Reference proteome</keyword>